<comment type="similarity">
    <text evidence="1">Belongs to the prefoldin subunit beta family.</text>
</comment>
<evidence type="ECO:0000256" key="3">
    <source>
        <dbReference type="SAM" id="MobiDB-lite"/>
    </source>
</evidence>
<dbReference type="PANTHER" id="PTHR21431:SF0">
    <property type="entry name" value="PREFOLDIN SUBUNIT 6"/>
    <property type="match status" value="1"/>
</dbReference>
<dbReference type="Gene3D" id="1.10.287.370">
    <property type="match status" value="1"/>
</dbReference>
<dbReference type="FunFam" id="1.10.287.370:FF:000003">
    <property type="entry name" value="Prefoldin subunit 6"/>
    <property type="match status" value="1"/>
</dbReference>
<organism evidence="4 5">
    <name type="scientific">Friedmanniomyces endolithicus</name>
    <dbReference type="NCBI Taxonomy" id="329885"/>
    <lineage>
        <taxon>Eukaryota</taxon>
        <taxon>Fungi</taxon>
        <taxon>Dikarya</taxon>
        <taxon>Ascomycota</taxon>
        <taxon>Pezizomycotina</taxon>
        <taxon>Dothideomycetes</taxon>
        <taxon>Dothideomycetidae</taxon>
        <taxon>Mycosphaerellales</taxon>
        <taxon>Teratosphaeriaceae</taxon>
        <taxon>Friedmanniomyces</taxon>
    </lineage>
</organism>
<gene>
    <name evidence="4" type="primary">YKE2_1</name>
    <name evidence="4" type="ORF">LTR91_004095</name>
</gene>
<proteinExistence type="inferred from homology"/>
<dbReference type="GO" id="GO:0051131">
    <property type="term" value="P:chaperone-mediated protein complex assembly"/>
    <property type="evidence" value="ECO:0007669"/>
    <property type="project" value="TreeGrafter"/>
</dbReference>
<comment type="caution">
    <text evidence="4">The sequence shown here is derived from an EMBL/GenBank/DDBJ whole genome shotgun (WGS) entry which is preliminary data.</text>
</comment>
<dbReference type="GO" id="GO:0006457">
    <property type="term" value="P:protein folding"/>
    <property type="evidence" value="ECO:0007669"/>
    <property type="project" value="InterPro"/>
</dbReference>
<name>A0AAN6KXV7_9PEZI</name>
<dbReference type="GO" id="GO:0005737">
    <property type="term" value="C:cytoplasm"/>
    <property type="evidence" value="ECO:0007669"/>
    <property type="project" value="TreeGrafter"/>
</dbReference>
<protein>
    <submittedName>
        <fullName evidence="4">Prefoldin subunit 6</fullName>
    </submittedName>
</protein>
<evidence type="ECO:0000313" key="5">
    <source>
        <dbReference type="Proteomes" id="UP001175353"/>
    </source>
</evidence>
<feature type="region of interest" description="Disordered" evidence="3">
    <location>
        <begin position="100"/>
        <end position="121"/>
    </location>
</feature>
<accession>A0AAN6KXV7</accession>
<dbReference type="PANTHER" id="PTHR21431">
    <property type="entry name" value="PREFOLDIN SUBUNIT 6"/>
    <property type="match status" value="1"/>
</dbReference>
<dbReference type="SUPFAM" id="SSF46579">
    <property type="entry name" value="Prefoldin"/>
    <property type="match status" value="1"/>
</dbReference>
<evidence type="ECO:0000256" key="1">
    <source>
        <dbReference type="ARBA" id="ARBA00008045"/>
    </source>
</evidence>
<keyword evidence="2" id="KW-0143">Chaperone</keyword>
<dbReference type="InterPro" id="IPR009053">
    <property type="entry name" value="Prefoldin"/>
</dbReference>
<dbReference type="Proteomes" id="UP001175353">
    <property type="component" value="Unassembled WGS sequence"/>
</dbReference>
<dbReference type="Pfam" id="PF01920">
    <property type="entry name" value="Prefoldin_2"/>
    <property type="match status" value="1"/>
</dbReference>
<sequence>MDQQKQYQALTDEYQGLQTELTTVVTARQKLESQHTENKSVHKEFAGLADDAVIYKLVGPVLLKQDTSEAKSTVDGRLDYIEKEISKRVETNIKDVQARSEGKKTEIMQMQSQMQRPAVQG</sequence>
<dbReference type="GO" id="GO:0051087">
    <property type="term" value="F:protein-folding chaperone binding"/>
    <property type="evidence" value="ECO:0007669"/>
    <property type="project" value="TreeGrafter"/>
</dbReference>
<dbReference type="InterPro" id="IPR002777">
    <property type="entry name" value="PFD_beta-like"/>
</dbReference>
<evidence type="ECO:0000313" key="4">
    <source>
        <dbReference type="EMBL" id="KAK1005239.1"/>
    </source>
</evidence>
<dbReference type="CDD" id="cd23161">
    <property type="entry name" value="Prefoldin_6"/>
    <property type="match status" value="1"/>
</dbReference>
<dbReference type="AlphaFoldDB" id="A0AAN6KXV7"/>
<reference evidence="4" key="1">
    <citation type="submission" date="2023-06" db="EMBL/GenBank/DDBJ databases">
        <title>Black Yeasts Isolated from many extreme environments.</title>
        <authorList>
            <person name="Coleine C."/>
            <person name="Stajich J.E."/>
            <person name="Selbmann L."/>
        </authorList>
    </citation>
    <scope>NUCLEOTIDE SEQUENCE</scope>
    <source>
        <strain evidence="4">CCFEE 5200</strain>
    </source>
</reference>
<keyword evidence="5" id="KW-1185">Reference proteome</keyword>
<dbReference type="GO" id="GO:0051082">
    <property type="term" value="F:unfolded protein binding"/>
    <property type="evidence" value="ECO:0007669"/>
    <property type="project" value="InterPro"/>
</dbReference>
<evidence type="ECO:0000256" key="2">
    <source>
        <dbReference type="ARBA" id="ARBA00023186"/>
    </source>
</evidence>
<dbReference type="GO" id="GO:0016272">
    <property type="term" value="C:prefoldin complex"/>
    <property type="evidence" value="ECO:0007669"/>
    <property type="project" value="InterPro"/>
</dbReference>
<dbReference type="EMBL" id="JAUJLE010000023">
    <property type="protein sequence ID" value="KAK1005239.1"/>
    <property type="molecule type" value="Genomic_DNA"/>
</dbReference>